<evidence type="ECO:0000313" key="7">
    <source>
        <dbReference type="Proteomes" id="UP001017257"/>
    </source>
</evidence>
<keyword evidence="4" id="KW-0145">Chemotaxis</keyword>
<feature type="active site" evidence="4">
    <location>
        <position position="10"/>
    </location>
</feature>
<accession>A0ABY5RYK1</accession>
<feature type="active site" evidence="4">
    <location>
        <position position="37"/>
    </location>
</feature>
<dbReference type="Proteomes" id="UP001017257">
    <property type="component" value="Plasmid pR24_1"/>
</dbReference>
<sequence length="227" mass="23907">MNPIVVIAASAGGLGPLKQIVAALPDPCAASVFIVLHIGPRPSLLPQILSWVGRLPVSHPDDGTLIQTGHVYVAPPDHHMTLGLGRILLDQGPKVNHVRPAADPLFLSAAEIYREHVMGIVLSGGGGDGAAGLGAIKGHGGIAFVQKPEEAENPSMPYAAIMVAILMPACQSRGLPSASLHSAPIVCRPDDHQTSPDDGLDSNMRFALRLHPAERRQQGRVRPCHRP</sequence>
<geneLocation type="plasmid" evidence="6 7">
    <name>pR24_1</name>
</geneLocation>
<gene>
    <name evidence="6" type="ORF">HPT29_027110</name>
</gene>
<dbReference type="PANTHER" id="PTHR42872:SF6">
    <property type="entry name" value="PROTEIN-GLUTAMATE METHYLESTERASE_PROTEIN-GLUTAMINE GLUTAMINASE"/>
    <property type="match status" value="1"/>
</dbReference>
<comment type="catalytic activity">
    <reaction evidence="3">
        <text>[protein]-L-glutamate 5-O-methyl ester + H2O = L-glutamyl-[protein] + methanol + H(+)</text>
        <dbReference type="Rhea" id="RHEA:23236"/>
        <dbReference type="Rhea" id="RHEA-COMP:10208"/>
        <dbReference type="Rhea" id="RHEA-COMP:10311"/>
        <dbReference type="ChEBI" id="CHEBI:15377"/>
        <dbReference type="ChEBI" id="CHEBI:15378"/>
        <dbReference type="ChEBI" id="CHEBI:17790"/>
        <dbReference type="ChEBI" id="CHEBI:29973"/>
        <dbReference type="ChEBI" id="CHEBI:82795"/>
        <dbReference type="EC" id="3.1.1.61"/>
    </reaction>
</comment>
<evidence type="ECO:0000259" key="5">
    <source>
        <dbReference type="PROSITE" id="PS50122"/>
    </source>
</evidence>
<evidence type="ECO:0000256" key="2">
    <source>
        <dbReference type="ARBA" id="ARBA00039140"/>
    </source>
</evidence>
<dbReference type="PANTHER" id="PTHR42872">
    <property type="entry name" value="PROTEIN-GLUTAMATE METHYLESTERASE/PROTEIN-GLUTAMINE GLUTAMINASE"/>
    <property type="match status" value="1"/>
</dbReference>
<feature type="domain" description="CheB-type methylesterase" evidence="5">
    <location>
        <begin position="1"/>
        <end position="163"/>
    </location>
</feature>
<dbReference type="InterPro" id="IPR000673">
    <property type="entry name" value="Sig_transdc_resp-reg_Me-estase"/>
</dbReference>
<name>A0ABY5RYK1_9HYPH</name>
<keyword evidence="7" id="KW-1185">Reference proteome</keyword>
<feature type="active site" evidence="4">
    <location>
        <position position="128"/>
    </location>
</feature>
<dbReference type="EC" id="3.1.1.61" evidence="2"/>
<dbReference type="Pfam" id="PF01339">
    <property type="entry name" value="CheB_methylest"/>
    <property type="match status" value="1"/>
</dbReference>
<reference evidence="6" key="1">
    <citation type="submission" date="2022-08" db="EMBL/GenBank/DDBJ databases">
        <title>Microvirga terrae sp. nov., isolated from soil.</title>
        <authorList>
            <person name="Kim K.H."/>
            <person name="Seo Y.L."/>
            <person name="Kim J.M."/>
            <person name="Lee J.K."/>
            <person name="Han D.M."/>
            <person name="Jeon C.O."/>
        </authorList>
    </citation>
    <scope>NUCLEOTIDE SEQUENCE</scope>
    <source>
        <strain evidence="6">R24</strain>
        <plasmid evidence="6">pR24_1</plasmid>
    </source>
</reference>
<dbReference type="CDD" id="cd16433">
    <property type="entry name" value="CheB"/>
    <property type="match status" value="1"/>
</dbReference>
<evidence type="ECO:0000313" key="6">
    <source>
        <dbReference type="EMBL" id="UVF22350.1"/>
    </source>
</evidence>
<evidence type="ECO:0000256" key="3">
    <source>
        <dbReference type="ARBA" id="ARBA00048267"/>
    </source>
</evidence>
<evidence type="ECO:0000256" key="4">
    <source>
        <dbReference type="PROSITE-ProRule" id="PRU00050"/>
    </source>
</evidence>
<dbReference type="Gene3D" id="3.40.50.180">
    <property type="entry name" value="Methylesterase CheB, C-terminal domain"/>
    <property type="match status" value="1"/>
</dbReference>
<dbReference type="InterPro" id="IPR035909">
    <property type="entry name" value="CheB_C"/>
</dbReference>
<proteinExistence type="predicted"/>
<keyword evidence="1 4" id="KW-0378">Hydrolase</keyword>
<dbReference type="SUPFAM" id="SSF52738">
    <property type="entry name" value="Methylesterase CheB, C-terminal domain"/>
    <property type="match status" value="1"/>
</dbReference>
<dbReference type="EMBL" id="CP102846">
    <property type="protein sequence ID" value="UVF22350.1"/>
    <property type="molecule type" value="Genomic_DNA"/>
</dbReference>
<protein>
    <recommendedName>
        <fullName evidence="2">protein-glutamate methylesterase</fullName>
        <ecNumber evidence="2">3.1.1.61</ecNumber>
    </recommendedName>
</protein>
<keyword evidence="6" id="KW-0614">Plasmid</keyword>
<evidence type="ECO:0000256" key="1">
    <source>
        <dbReference type="ARBA" id="ARBA00022801"/>
    </source>
</evidence>
<organism evidence="6 7">
    <name type="scientific">Microvirga terrae</name>
    <dbReference type="NCBI Taxonomy" id="2740529"/>
    <lineage>
        <taxon>Bacteria</taxon>
        <taxon>Pseudomonadati</taxon>
        <taxon>Pseudomonadota</taxon>
        <taxon>Alphaproteobacteria</taxon>
        <taxon>Hyphomicrobiales</taxon>
        <taxon>Methylobacteriaceae</taxon>
        <taxon>Microvirga</taxon>
    </lineage>
</organism>
<dbReference type="RefSeq" id="WP_259060940.1">
    <property type="nucleotide sequence ID" value="NZ_CP102846.1"/>
</dbReference>
<dbReference type="PROSITE" id="PS50122">
    <property type="entry name" value="CHEB"/>
    <property type="match status" value="1"/>
</dbReference>